<protein>
    <submittedName>
        <fullName evidence="3">FkbM family methyltransferase</fullName>
    </submittedName>
</protein>
<gene>
    <name evidence="3" type="ORF">ACFQGB_20315</name>
</gene>
<evidence type="ECO:0000259" key="2">
    <source>
        <dbReference type="Pfam" id="PF05050"/>
    </source>
</evidence>
<accession>A0ABD5VLD1</accession>
<dbReference type="GO" id="GO:0032259">
    <property type="term" value="P:methylation"/>
    <property type="evidence" value="ECO:0007669"/>
    <property type="project" value="UniProtKB-KW"/>
</dbReference>
<evidence type="ECO:0000256" key="1">
    <source>
        <dbReference type="SAM" id="MobiDB-lite"/>
    </source>
</evidence>
<feature type="domain" description="Methyltransferase FkbM" evidence="2">
    <location>
        <begin position="161"/>
        <end position="215"/>
    </location>
</feature>
<dbReference type="SUPFAM" id="SSF53335">
    <property type="entry name" value="S-adenosyl-L-methionine-dependent methyltransferases"/>
    <property type="match status" value="1"/>
</dbReference>
<keyword evidence="4" id="KW-1185">Reference proteome</keyword>
<dbReference type="Pfam" id="PF05050">
    <property type="entry name" value="Methyltransf_21"/>
    <property type="match status" value="1"/>
</dbReference>
<reference evidence="3 4" key="1">
    <citation type="journal article" date="2019" name="Int. J. Syst. Evol. Microbiol.">
        <title>The Global Catalogue of Microorganisms (GCM) 10K type strain sequencing project: providing services to taxonomists for standard genome sequencing and annotation.</title>
        <authorList>
            <consortium name="The Broad Institute Genomics Platform"/>
            <consortium name="The Broad Institute Genome Sequencing Center for Infectious Disease"/>
            <person name="Wu L."/>
            <person name="Ma J."/>
        </authorList>
    </citation>
    <scope>NUCLEOTIDE SEQUENCE [LARGE SCALE GENOMIC DNA]</scope>
    <source>
        <strain evidence="3 4">GX26</strain>
    </source>
</reference>
<dbReference type="GO" id="GO:0008168">
    <property type="term" value="F:methyltransferase activity"/>
    <property type="evidence" value="ECO:0007669"/>
    <property type="project" value="UniProtKB-KW"/>
</dbReference>
<dbReference type="Proteomes" id="UP001596395">
    <property type="component" value="Unassembled WGS sequence"/>
</dbReference>
<evidence type="ECO:0000313" key="4">
    <source>
        <dbReference type="Proteomes" id="UP001596395"/>
    </source>
</evidence>
<organism evidence="3 4">
    <name type="scientific">Halorubellus litoreus</name>
    <dbReference type="NCBI Taxonomy" id="755308"/>
    <lineage>
        <taxon>Archaea</taxon>
        <taxon>Methanobacteriati</taxon>
        <taxon>Methanobacteriota</taxon>
        <taxon>Stenosarchaea group</taxon>
        <taxon>Halobacteria</taxon>
        <taxon>Halobacteriales</taxon>
        <taxon>Halorubellaceae</taxon>
        <taxon>Halorubellus</taxon>
    </lineage>
</organism>
<dbReference type="EMBL" id="JBHSXN010000005">
    <property type="protein sequence ID" value="MFC6955213.1"/>
    <property type="molecule type" value="Genomic_DNA"/>
</dbReference>
<feature type="compositionally biased region" description="Polar residues" evidence="1">
    <location>
        <begin position="1"/>
        <end position="15"/>
    </location>
</feature>
<evidence type="ECO:0000313" key="3">
    <source>
        <dbReference type="EMBL" id="MFC6955213.1"/>
    </source>
</evidence>
<dbReference type="RefSeq" id="WP_336352147.1">
    <property type="nucleotide sequence ID" value="NZ_JAZAQL010000005.1"/>
</dbReference>
<feature type="region of interest" description="Disordered" evidence="1">
    <location>
        <begin position="1"/>
        <end position="26"/>
    </location>
</feature>
<dbReference type="Gene3D" id="3.40.50.150">
    <property type="entry name" value="Vaccinia Virus protein VP39"/>
    <property type="match status" value="1"/>
</dbReference>
<keyword evidence="3" id="KW-0808">Transferase</keyword>
<keyword evidence="3" id="KW-0489">Methyltransferase</keyword>
<dbReference type="InterPro" id="IPR006342">
    <property type="entry name" value="FkbM_mtfrase"/>
</dbReference>
<dbReference type="AlphaFoldDB" id="A0ABD5VLD1"/>
<name>A0ABD5VLD1_9EURY</name>
<sequence length="237" mass="25373">MLGSVTSRVTSTSEPADSPTEDGPGTVQSVYNRFVRSHLPYKLSTHNGVTARGAKLFDFTDRFPEYEADIVAALRDHVRDGDDVVVVGGGFGVSSVVAARRVGPTGSVTTYEAGADQYDLVAETLEINDVENRVDVEHAIVGSAVSTYTPPEDAAVVDAADLPACDVLEMDCEGAELGILRELRIRPRVVVVEAHANFDAPEADVRAELDRLDYDVVDRGVEDAAKGIVILTAVRDD</sequence>
<comment type="caution">
    <text evidence="3">The sequence shown here is derived from an EMBL/GenBank/DDBJ whole genome shotgun (WGS) entry which is preliminary data.</text>
</comment>
<dbReference type="InterPro" id="IPR029063">
    <property type="entry name" value="SAM-dependent_MTases_sf"/>
</dbReference>
<proteinExistence type="predicted"/>